<proteinExistence type="predicted"/>
<organism evidence="1 2">
    <name type="scientific">Panagrolaimus sp. ES5</name>
    <dbReference type="NCBI Taxonomy" id="591445"/>
    <lineage>
        <taxon>Eukaryota</taxon>
        <taxon>Metazoa</taxon>
        <taxon>Ecdysozoa</taxon>
        <taxon>Nematoda</taxon>
        <taxon>Chromadorea</taxon>
        <taxon>Rhabditida</taxon>
        <taxon>Tylenchina</taxon>
        <taxon>Panagrolaimomorpha</taxon>
        <taxon>Panagrolaimoidea</taxon>
        <taxon>Panagrolaimidae</taxon>
        <taxon>Panagrolaimus</taxon>
    </lineage>
</organism>
<reference evidence="2" key="1">
    <citation type="submission" date="2022-11" db="UniProtKB">
        <authorList>
            <consortium name="WormBaseParasite"/>
        </authorList>
    </citation>
    <scope>IDENTIFICATION</scope>
</reference>
<sequence>MLLLLLGILVFSYFFFHLYWKRRNLPPGPIPIPFFGNLLSFYFTDSDVQLRKWKIQYGDIQTIWFGGLPWITLHDAPLIIETFQKDGETYAGRPNFKWDEIIRLGKNGVVGSDGPKWRENRRFALHVFRNFGLGKNLMQERVLVEVTNLISDIKDDIKLTSGKDISVQNAIDLAVGSIINGLTFGYRYGKEKEEEFFKVKKFAQYLVSEVGNPIFNIMNPDPEYYKKFPICSTYYKTYTAEIQKMKDHFFHLIAEHRKGIDFESNEEATDFVEAYMRYQHKLKLDGIVDGNYDDAQLYATVLDLWVAGQETTSNTLAWLCIYLIQNPDIQQKLHKELDENIGSDRVITLDDKNNLNYLNAVVAETQRFCNLVPINVPHRTTKDTQIRGYKIPADTIITHQISTVLMDERYFPEPEKFMPERFLDKNGKFFQPSELMPFGIGKRACLGEGLARLELYLFTANTLNHFKLENPSNKTDFGKRLIGATITPTPFLCNVTNRF</sequence>
<evidence type="ECO:0000313" key="2">
    <source>
        <dbReference type="WBParaSite" id="ES5_v2.g16504.t1"/>
    </source>
</evidence>
<dbReference type="Proteomes" id="UP000887579">
    <property type="component" value="Unplaced"/>
</dbReference>
<accession>A0AC34FGF4</accession>
<name>A0AC34FGF4_9BILA</name>
<protein>
    <submittedName>
        <fullName evidence="2">CYtochrome P450 family</fullName>
    </submittedName>
</protein>
<dbReference type="WBParaSite" id="ES5_v2.g16504.t1">
    <property type="protein sequence ID" value="ES5_v2.g16504.t1"/>
    <property type="gene ID" value="ES5_v2.g16504"/>
</dbReference>
<evidence type="ECO:0000313" key="1">
    <source>
        <dbReference type="Proteomes" id="UP000887579"/>
    </source>
</evidence>